<dbReference type="GO" id="GO:0008714">
    <property type="term" value="F:AMP nucleosidase activity"/>
    <property type="evidence" value="ECO:0007669"/>
    <property type="project" value="UniProtKB-EC"/>
</dbReference>
<dbReference type="Pfam" id="PF03641">
    <property type="entry name" value="Lysine_decarbox"/>
    <property type="match status" value="1"/>
</dbReference>
<gene>
    <name evidence="4" type="ordered locus">BOV_0446</name>
</gene>
<comment type="similarity">
    <text evidence="2 3">Belongs to the LOG family.</text>
</comment>
<evidence type="ECO:0000256" key="3">
    <source>
        <dbReference type="RuleBase" id="RU363015"/>
    </source>
</evidence>
<evidence type="ECO:0000256" key="2">
    <source>
        <dbReference type="ARBA" id="ARBA00006763"/>
    </source>
</evidence>
<protein>
    <recommendedName>
        <fullName evidence="3">Cytokinin riboside 5'-monophosphate phosphoribohydrolase</fullName>
        <ecNumber evidence="3">3.2.2.n1</ecNumber>
    </recommendedName>
</protein>
<dbReference type="GO" id="GO:0005829">
    <property type="term" value="C:cytosol"/>
    <property type="evidence" value="ECO:0007669"/>
    <property type="project" value="TreeGrafter"/>
</dbReference>
<dbReference type="PANTHER" id="PTHR31223:SF70">
    <property type="entry name" value="LOG FAMILY PROTEIN YJL055W"/>
    <property type="match status" value="1"/>
</dbReference>
<dbReference type="InterPro" id="IPR031100">
    <property type="entry name" value="LOG_fam"/>
</dbReference>
<evidence type="ECO:0000313" key="5">
    <source>
        <dbReference type="Proteomes" id="UP000006383"/>
    </source>
</evidence>
<dbReference type="AlphaFoldDB" id="A0A0H3AMN3"/>
<dbReference type="EMBL" id="CP000708">
    <property type="protein sequence ID" value="ABQ60579.1"/>
    <property type="molecule type" value="Genomic_DNA"/>
</dbReference>
<dbReference type="PANTHER" id="PTHR31223">
    <property type="entry name" value="LOG FAMILY PROTEIN YJL055W"/>
    <property type="match status" value="1"/>
</dbReference>
<dbReference type="HOGENOM" id="CLU_058336_4_0_5"/>
<dbReference type="SUPFAM" id="SSF102405">
    <property type="entry name" value="MCP/YpsA-like"/>
    <property type="match status" value="1"/>
</dbReference>
<name>A0A0H3AMN3_BRUO2</name>
<comment type="catalytic activity">
    <reaction evidence="1">
        <text>AMP + H2O = D-ribose 5-phosphate + adenine</text>
        <dbReference type="Rhea" id="RHEA:20129"/>
        <dbReference type="ChEBI" id="CHEBI:15377"/>
        <dbReference type="ChEBI" id="CHEBI:16708"/>
        <dbReference type="ChEBI" id="CHEBI:78346"/>
        <dbReference type="ChEBI" id="CHEBI:456215"/>
        <dbReference type="EC" id="3.2.2.4"/>
    </reaction>
</comment>
<accession>A0A0H3AMN3</accession>
<dbReference type="Gene3D" id="3.40.50.450">
    <property type="match status" value="1"/>
</dbReference>
<proteinExistence type="inferred from homology"/>
<sequence>MQKIVIQDVCKLNNLIHRSRKPCLTPGAQRLKKSPMSEIRSICVYCGSSTGQNPLYREAGLALGGSIAEHGIRLVYGGGTRGIMGAVAQGVMEACGEVTGIIPTFLLDKEASLERAKELSELIIVDDMHERKHLMFQRSDAFVTLPGGIGTVEEIVEMMTWAQLGKHRKPMVFANINNFWQPMLALLDHMRAEGFIHTAHQVQPLIVDKAEDIVPAIIAANGRRKAGDLEIIGKM</sequence>
<dbReference type="NCBIfam" id="TIGR00730">
    <property type="entry name" value="Rossman fold protein, TIGR00730 family"/>
    <property type="match status" value="1"/>
</dbReference>
<reference evidence="5" key="1">
    <citation type="journal article" date="2009" name="PLoS ONE">
        <title>Genome degradation in Brucella ovis corresponds with narrowing of its host range and tissue tropism.</title>
        <authorList>
            <person name="Tsolis R.M."/>
            <person name="Seshadri R."/>
            <person name="Santos R.L."/>
            <person name="Sangari F.J."/>
            <person name="Lobo J.M."/>
            <person name="de Jong M.F."/>
            <person name="Ren Q."/>
            <person name="Myers G."/>
            <person name="Brinkac L.M."/>
            <person name="Nelson W.C."/>
            <person name="Deboy R.T."/>
            <person name="Angiuoli S."/>
            <person name="Khouri H."/>
            <person name="Dimitrov G."/>
            <person name="Robinson J.R."/>
            <person name="Mulligan S."/>
            <person name="Walker R.L."/>
            <person name="Elzer P.E."/>
            <person name="Hassan K.A."/>
            <person name="Paulsen I.T."/>
        </authorList>
    </citation>
    <scope>NUCLEOTIDE SEQUENCE [LARGE SCALE GENOMIC DNA]</scope>
    <source>
        <strain evidence="5">ATCC 25840 / 63/290 / NCTC 10512</strain>
    </source>
</reference>
<keyword evidence="3" id="KW-0203">Cytokinin biosynthesis</keyword>
<dbReference type="InterPro" id="IPR005269">
    <property type="entry name" value="LOG"/>
</dbReference>
<dbReference type="KEGG" id="bov:BOV_0446"/>
<dbReference type="Proteomes" id="UP000006383">
    <property type="component" value="Chromosome I"/>
</dbReference>
<dbReference type="EC" id="3.2.2.n1" evidence="3"/>
<organism evidence="4 5">
    <name type="scientific">Brucella ovis (strain ATCC 25840 / 63/290 / NCTC 10512)</name>
    <dbReference type="NCBI Taxonomy" id="444178"/>
    <lineage>
        <taxon>Bacteria</taxon>
        <taxon>Pseudomonadati</taxon>
        <taxon>Pseudomonadota</taxon>
        <taxon>Alphaproteobacteria</taxon>
        <taxon>Hyphomicrobiales</taxon>
        <taxon>Brucellaceae</taxon>
        <taxon>Brucella/Ochrobactrum group</taxon>
        <taxon>Brucella</taxon>
    </lineage>
</organism>
<keyword evidence="5" id="KW-1185">Reference proteome</keyword>
<keyword evidence="3" id="KW-0378">Hydrolase</keyword>
<dbReference type="GO" id="GO:0009691">
    <property type="term" value="P:cytokinin biosynthetic process"/>
    <property type="evidence" value="ECO:0007669"/>
    <property type="project" value="UniProtKB-UniRule"/>
</dbReference>
<evidence type="ECO:0000256" key="1">
    <source>
        <dbReference type="ARBA" id="ARBA00000274"/>
    </source>
</evidence>
<evidence type="ECO:0000313" key="4">
    <source>
        <dbReference type="EMBL" id="ABQ60579.1"/>
    </source>
</evidence>